<sequence>MAYITRCNFDRLTASDRMLAMQGSEKLVYAKQRIDWFSDWDLTRLYLCKILMTEQDHVLFQKMVGQHWLRIRTEDPYTHAVPPRKPAYHSDPNCECLKSDCQNFKLPVGFKEKYGIAEVERFRDWLNTRQEDGKTPWAVFESAPERFKAKCEAIWTRVSWHHMVLEKHKNSGIQIFHNFQVSEIEAFIENLLVKFQEWQNTLSLTEQRAINAHKKRGASEKMSFQGLEQEDLDALLNEFRKQFKFPMQNALMAYYYQMAQENKMLGVSHSVLQKLGFKACEACGGSHDDVGEWG</sequence>
<evidence type="ECO:0000313" key="1">
    <source>
        <dbReference type="EMBL" id="SMQ12923.1"/>
    </source>
</evidence>
<dbReference type="OrthoDB" id="8607252at2"/>
<name>A0A238T9W6_9NEIS</name>
<evidence type="ECO:0000313" key="3">
    <source>
        <dbReference type="Proteomes" id="UP000215450"/>
    </source>
</evidence>
<reference evidence="2 3" key="2">
    <citation type="submission" date="2017-06" db="EMBL/GenBank/DDBJ databases">
        <authorList>
            <person name="Kim H.J."/>
            <person name="Triplett B.A."/>
        </authorList>
    </citation>
    <scope>NUCLEOTIDE SEQUENCE [LARGE SCALE GENOMIC DNA]</scope>
    <source>
        <strain evidence="2">Kingella_eburonensis</strain>
    </source>
</reference>
<gene>
    <name evidence="2" type="ORF">KEBURONENSIS_00878</name>
    <name evidence="1" type="ORF">KEBURONENSIS_01740</name>
</gene>
<dbReference type="AlphaFoldDB" id="A0A238T9W6"/>
<protein>
    <submittedName>
        <fullName evidence="2">Uncharacterized protein</fullName>
    </submittedName>
</protein>
<organism evidence="2 3">
    <name type="scientific">Kingella negevensis</name>
    <dbReference type="NCBI Taxonomy" id="1522312"/>
    <lineage>
        <taxon>Bacteria</taxon>
        <taxon>Pseudomonadati</taxon>
        <taxon>Pseudomonadota</taxon>
        <taxon>Betaproteobacteria</taxon>
        <taxon>Neisseriales</taxon>
        <taxon>Neisseriaceae</taxon>
        <taxon>Kingella</taxon>
    </lineage>
</organism>
<dbReference type="EMBL" id="FXUV01000037">
    <property type="protein sequence ID" value="SMQ12923.1"/>
    <property type="molecule type" value="Genomic_DNA"/>
</dbReference>
<dbReference type="Proteomes" id="UP000215450">
    <property type="component" value="Unassembled WGS sequence"/>
</dbReference>
<accession>A0A238T9W6</accession>
<reference evidence="1" key="1">
    <citation type="submission" date="2017-05" db="EMBL/GenBank/DDBJ databases">
        <authorList>
            <person name="Song R."/>
            <person name="Chenine A.L."/>
            <person name="Ruprecht R.M."/>
        </authorList>
    </citation>
    <scope>NUCLEOTIDE SEQUENCE</scope>
    <source>
        <strain evidence="1">Kingella_eburonensis</strain>
    </source>
</reference>
<dbReference type="RefSeq" id="WP_095063003.1">
    <property type="nucleotide sequence ID" value="NZ_FXUV02000013.1"/>
</dbReference>
<keyword evidence="3" id="KW-1185">Reference proteome</keyword>
<dbReference type="EMBL" id="FXUV02000013">
    <property type="protein sequence ID" value="SNB61635.1"/>
    <property type="molecule type" value="Genomic_DNA"/>
</dbReference>
<evidence type="ECO:0000313" key="2">
    <source>
        <dbReference type="EMBL" id="SNB61635.1"/>
    </source>
</evidence>
<proteinExistence type="predicted"/>